<keyword evidence="9" id="KW-1185">Reference proteome</keyword>
<accession>A0A6I8NC93</accession>
<dbReference type="Gene3D" id="1.25.40.20">
    <property type="entry name" value="Ankyrin repeat-containing domain"/>
    <property type="match status" value="2"/>
</dbReference>
<proteinExistence type="predicted"/>
<dbReference type="GO" id="GO:0008270">
    <property type="term" value="F:zinc ion binding"/>
    <property type="evidence" value="ECO:0007669"/>
    <property type="project" value="UniProtKB-KW"/>
</dbReference>
<evidence type="ECO:0000313" key="8">
    <source>
        <dbReference type="Ensembl" id="ENSOANP00000038410.1"/>
    </source>
</evidence>
<dbReference type="Bgee" id="ENSOANG00000050479">
    <property type="expression patterns" value="Expressed in testis"/>
</dbReference>
<dbReference type="Gene3D" id="6.10.140.2220">
    <property type="match status" value="1"/>
</dbReference>
<evidence type="ECO:0000256" key="5">
    <source>
        <dbReference type="PROSITE-ProRule" id="PRU00023"/>
    </source>
</evidence>
<keyword evidence="5" id="KW-0040">ANK repeat</keyword>
<keyword evidence="4" id="KW-0862">Zinc</keyword>
<dbReference type="PROSITE" id="PS50297">
    <property type="entry name" value="ANK_REP_REGION"/>
    <property type="match status" value="1"/>
</dbReference>
<dbReference type="Pfam" id="PF02493">
    <property type="entry name" value="MORN"/>
    <property type="match status" value="3"/>
</dbReference>
<dbReference type="KEGG" id="oaa:100077521"/>
<dbReference type="SMART" id="SM00248">
    <property type="entry name" value="ANK"/>
    <property type="match status" value="6"/>
</dbReference>
<evidence type="ECO:0000256" key="4">
    <source>
        <dbReference type="ARBA" id="ARBA00022833"/>
    </source>
</evidence>
<sequence length="1054" mass="119864">MAVPKTHMEVVSEHSLKSLDGAGNCKSIEEIPKANSLIPALETEGYSDDLERTLSELVADKIKSVGQPENQRKDYIQRTTGVQKWQDGSVYTGEFALNMKEGFGKFSWANGETYEGEFYKDHRHGFGTYSWPSGSSFTGTFYLSHIEGYGTMNFTNKIFKGLYKADERFGPGVETYPDDREDVGLWFRNHLIKLCTEIPDHFSILDYPEYTDFLEDDSIKVTRFEKEFSKWELNEEKDPFWYNYKQLLLDDNFTFPKEISFYSTDNDNLPMTCSFRKDLDSHFFVNENDTYDEEEEARLINRTPLMVKMQKHIYKFRHKQDHTGFNINSILSGNRTDFGPQGPKELTSELMITKAAEGDFERVYEILRDNLAHPDVADKIGYTALAAASVNCHNDIINLLLDNGADVNKCTDEGLTVLCICFIIYFPVKSFKRNIAERNFTEYQVKNQNDSELPASRTQISSISLTKALSQIEQEEKKNLSDSSHRLDLSFSRTTFLDEYNPLDIEITVLRSQSTLTELASEKELRISFERTLDDDVFERCTQYSTETIFESNQCICNFSLPVSQKNLEKSANIFSLLKANSDSKISMNEGTMRNMAFAIIEHRNRWTTINLLLRRGADPNLCHVPMQALFLAIKAADVEAVKLLLKYGARTDIRFPSKMKGLTPLHIAVALPGEEGVKITELLLHAITNPDTRAEDQDDIYGPDVFEFSPSSMKLNNELGPPSGYYTKSDIIPEEGGRTPLHVVCEREDNYKYARDIIRLLLAHKANPNSLWSGHSPLSLSIASGNDLAVTELLLNGADPNLSLTKGVGSALCAVSSLTYERKRSIVGKFALIDKLIHFGADILNPITFGEEKKTVVGTAVDYAFYRFFQDKRIAQTPYHSLSVVERETFVARRKLLEYIGACVPKAVTLKEKEWDQHLLQKSKKMETLENQRRRRIAATGKSPPGKVERIPFFKFCYQCGRSIGVRLSPCLRCYRVFTCSKNCKTKFWNEVHKQECGGEKRNYKSVTLRSESRSSKEKEVFKKDGRGSALKLGIAAKASSSSTLLPENYSFN</sequence>
<evidence type="ECO:0000313" key="9">
    <source>
        <dbReference type="Proteomes" id="UP000002279"/>
    </source>
</evidence>
<keyword evidence="1" id="KW-0479">Metal-binding</keyword>
<feature type="repeat" description="ANK" evidence="5">
    <location>
        <begin position="774"/>
        <end position="806"/>
    </location>
</feature>
<reference evidence="8" key="2">
    <citation type="submission" date="2025-08" db="UniProtKB">
        <authorList>
            <consortium name="Ensembl"/>
        </authorList>
    </citation>
    <scope>IDENTIFICATION</scope>
    <source>
        <strain evidence="8">Glennie</strain>
    </source>
</reference>
<feature type="repeat" description="ANK" evidence="5">
    <location>
        <begin position="380"/>
        <end position="412"/>
    </location>
</feature>
<protein>
    <submittedName>
        <fullName evidence="8">Ankyrin repeat and MYND domain containing 1</fullName>
    </submittedName>
</protein>
<name>A0A6I8NC93_ORNAN</name>
<dbReference type="GeneTree" id="ENSGT00460000041630"/>
<evidence type="ECO:0000256" key="6">
    <source>
        <dbReference type="PROSITE-ProRule" id="PRU00134"/>
    </source>
</evidence>
<feature type="repeat" description="ANK" evidence="5">
    <location>
        <begin position="661"/>
        <end position="696"/>
    </location>
</feature>
<dbReference type="Ensembl" id="ENSOANT00000064572.1">
    <property type="protein sequence ID" value="ENSOANP00000038410.1"/>
    <property type="gene ID" value="ENSOANG00000050479.1"/>
</dbReference>
<dbReference type="SUPFAM" id="SSF48403">
    <property type="entry name" value="Ankyrin repeat"/>
    <property type="match status" value="2"/>
</dbReference>
<dbReference type="RefSeq" id="XP_028935005.1">
    <property type="nucleotide sequence ID" value="XM_029079172.2"/>
</dbReference>
<gene>
    <name evidence="8" type="primary">ANKMY1</name>
</gene>
<dbReference type="PANTHER" id="PTHR15897:SF2">
    <property type="entry name" value="ANKYRIN REPEAT AND MYND DOMAIN-CONTAINING PROTEIN 1"/>
    <property type="match status" value="1"/>
</dbReference>
<dbReference type="InParanoid" id="A0A6I8NC93"/>
<dbReference type="InterPro" id="IPR036770">
    <property type="entry name" value="Ankyrin_rpt-contain_sf"/>
</dbReference>
<reference evidence="8 9" key="1">
    <citation type="journal article" date="2008" name="Nature">
        <title>Genome analysis of the platypus reveals unique signatures of evolution.</title>
        <authorList>
            <person name="Warren W.C."/>
            <person name="Hillier L.W."/>
            <person name="Marshall Graves J.A."/>
            <person name="Birney E."/>
            <person name="Ponting C.P."/>
            <person name="Grutzner F."/>
            <person name="Belov K."/>
            <person name="Miller W."/>
            <person name="Clarke L."/>
            <person name="Chinwalla A.T."/>
            <person name="Yang S.P."/>
            <person name="Heger A."/>
            <person name="Locke D.P."/>
            <person name="Miethke P."/>
            <person name="Waters P.D."/>
            <person name="Veyrunes F."/>
            <person name="Fulton L."/>
            <person name="Fulton B."/>
            <person name="Graves T."/>
            <person name="Wallis J."/>
            <person name="Puente X.S."/>
            <person name="Lopez-Otin C."/>
            <person name="Ordonez G.R."/>
            <person name="Eichler E.E."/>
            <person name="Chen L."/>
            <person name="Cheng Z."/>
            <person name="Deakin J.E."/>
            <person name="Alsop A."/>
            <person name="Thompson K."/>
            <person name="Kirby P."/>
            <person name="Papenfuss A.T."/>
            <person name="Wakefield M.J."/>
            <person name="Olender T."/>
            <person name="Lancet D."/>
            <person name="Huttley G.A."/>
            <person name="Smit A.F."/>
            <person name="Pask A."/>
            <person name="Temple-Smith P."/>
            <person name="Batzer M.A."/>
            <person name="Walker J.A."/>
            <person name="Konkel M.K."/>
            <person name="Harris R.S."/>
            <person name="Whittington C.M."/>
            <person name="Wong E.S."/>
            <person name="Gemmell N.J."/>
            <person name="Buschiazzo E."/>
            <person name="Vargas Jentzsch I.M."/>
            <person name="Merkel A."/>
            <person name="Schmitz J."/>
            <person name="Zemann A."/>
            <person name="Churakov G."/>
            <person name="Kriegs J.O."/>
            <person name="Brosius J."/>
            <person name="Murchison E.P."/>
            <person name="Sachidanandam R."/>
            <person name="Smith C."/>
            <person name="Hannon G.J."/>
            <person name="Tsend-Ayush E."/>
            <person name="McMillan D."/>
            <person name="Attenborough R."/>
            <person name="Rens W."/>
            <person name="Ferguson-Smith M."/>
            <person name="Lefevre C.M."/>
            <person name="Sharp J.A."/>
            <person name="Nicholas K.R."/>
            <person name="Ray D.A."/>
            <person name="Kube M."/>
            <person name="Reinhardt R."/>
            <person name="Pringle T.H."/>
            <person name="Taylor J."/>
            <person name="Jones R.C."/>
            <person name="Nixon B."/>
            <person name="Dacheux J.L."/>
            <person name="Niwa H."/>
            <person name="Sekita Y."/>
            <person name="Huang X."/>
            <person name="Stark A."/>
            <person name="Kheradpour P."/>
            <person name="Kellis M."/>
            <person name="Flicek P."/>
            <person name="Chen Y."/>
            <person name="Webber C."/>
            <person name="Hardison R."/>
            <person name="Nelson J."/>
            <person name="Hallsworth-Pepin K."/>
            <person name="Delehaunty K."/>
            <person name="Markovic C."/>
            <person name="Minx P."/>
            <person name="Feng Y."/>
            <person name="Kremitzki C."/>
            <person name="Mitreva M."/>
            <person name="Glasscock J."/>
            <person name="Wylie T."/>
            <person name="Wohldmann P."/>
            <person name="Thiru P."/>
            <person name="Nhan M.N."/>
            <person name="Pohl C.S."/>
            <person name="Smith S.M."/>
            <person name="Hou S."/>
            <person name="Nefedov M."/>
            <person name="de Jong P.J."/>
            <person name="Renfree M.B."/>
            <person name="Mardis E.R."/>
            <person name="Wilson R.K."/>
        </authorList>
    </citation>
    <scope>NUCLEOTIDE SEQUENCE [LARGE SCALE GENOMIC DNA]</scope>
    <source>
        <strain evidence="8 9">Glennie</strain>
    </source>
</reference>
<dbReference type="Pfam" id="PF00023">
    <property type="entry name" value="Ank"/>
    <property type="match status" value="1"/>
</dbReference>
<dbReference type="PANTHER" id="PTHR15897">
    <property type="entry name" value="ANKYRIN REPEAT AND MYND DOMAIN PROTEIN 1"/>
    <property type="match status" value="1"/>
</dbReference>
<dbReference type="InterPro" id="IPR003409">
    <property type="entry name" value="MORN"/>
</dbReference>
<dbReference type="SUPFAM" id="SSF144232">
    <property type="entry name" value="HIT/MYND zinc finger-like"/>
    <property type="match status" value="1"/>
</dbReference>
<dbReference type="AlphaFoldDB" id="A0A6I8NC93"/>
<feature type="domain" description="MYND-type" evidence="7">
    <location>
        <begin position="958"/>
        <end position="998"/>
    </location>
</feature>
<reference evidence="8" key="3">
    <citation type="submission" date="2025-09" db="UniProtKB">
        <authorList>
            <consortium name="Ensembl"/>
        </authorList>
    </citation>
    <scope>IDENTIFICATION</scope>
    <source>
        <strain evidence="8">Glennie</strain>
    </source>
</reference>
<evidence type="ECO:0000256" key="2">
    <source>
        <dbReference type="ARBA" id="ARBA00022737"/>
    </source>
</evidence>
<keyword evidence="2" id="KW-0677">Repeat</keyword>
<organism evidence="8 9">
    <name type="scientific">Ornithorhynchus anatinus</name>
    <name type="common">Duckbill platypus</name>
    <dbReference type="NCBI Taxonomy" id="9258"/>
    <lineage>
        <taxon>Eukaryota</taxon>
        <taxon>Metazoa</taxon>
        <taxon>Chordata</taxon>
        <taxon>Craniata</taxon>
        <taxon>Vertebrata</taxon>
        <taxon>Euteleostomi</taxon>
        <taxon>Mammalia</taxon>
        <taxon>Monotremata</taxon>
        <taxon>Ornithorhynchidae</taxon>
        <taxon>Ornithorhynchus</taxon>
    </lineage>
</organism>
<evidence type="ECO:0000259" key="7">
    <source>
        <dbReference type="PROSITE" id="PS50865"/>
    </source>
</evidence>
<dbReference type="SUPFAM" id="SSF82185">
    <property type="entry name" value="Histone H3 K4-specific methyltransferase SET7/9 N-terminal domain"/>
    <property type="match status" value="1"/>
</dbReference>
<dbReference type="PROSITE" id="PS50088">
    <property type="entry name" value="ANK_REPEAT"/>
    <property type="match status" value="3"/>
</dbReference>
<dbReference type="Pfam" id="PF12796">
    <property type="entry name" value="Ank_2"/>
    <property type="match status" value="2"/>
</dbReference>
<dbReference type="GeneID" id="100077521"/>
<dbReference type="PROSITE" id="PS50865">
    <property type="entry name" value="ZF_MYND_2"/>
    <property type="match status" value="1"/>
</dbReference>
<dbReference type="InterPro" id="IPR053064">
    <property type="entry name" value="Ankyrin-MYND_domain-protein"/>
</dbReference>
<dbReference type="OrthoDB" id="48314at2759"/>
<dbReference type="Proteomes" id="UP000002279">
    <property type="component" value="Chromosome 1"/>
</dbReference>
<evidence type="ECO:0000256" key="1">
    <source>
        <dbReference type="ARBA" id="ARBA00022723"/>
    </source>
</evidence>
<dbReference type="Pfam" id="PF01753">
    <property type="entry name" value="zf-MYND"/>
    <property type="match status" value="1"/>
</dbReference>
<dbReference type="FunCoup" id="A0A6I8NC93">
    <property type="interactions" value="134"/>
</dbReference>
<dbReference type="OMA" id="CNKVFYC"/>
<evidence type="ECO:0000256" key="3">
    <source>
        <dbReference type="ARBA" id="ARBA00022771"/>
    </source>
</evidence>
<dbReference type="SMART" id="SM00698">
    <property type="entry name" value="MORN"/>
    <property type="match status" value="2"/>
</dbReference>
<keyword evidence="3 6" id="KW-0863">Zinc-finger</keyword>
<dbReference type="InterPro" id="IPR002110">
    <property type="entry name" value="Ankyrin_rpt"/>
</dbReference>
<dbReference type="Gene3D" id="2.20.110.10">
    <property type="entry name" value="Histone H3 K4-specific methyltransferase SET7/9 N-terminal domain"/>
    <property type="match status" value="1"/>
</dbReference>
<dbReference type="InterPro" id="IPR002893">
    <property type="entry name" value="Znf_MYND"/>
</dbReference>
<dbReference type="PROSITE" id="PS01360">
    <property type="entry name" value="ZF_MYND_1"/>
    <property type="match status" value="1"/>
</dbReference>
<dbReference type="CTD" id="51281"/>